<dbReference type="Proteomes" id="UP001454036">
    <property type="component" value="Unassembled WGS sequence"/>
</dbReference>
<accession>A0AAV3QAA0</accession>
<organism evidence="2 3">
    <name type="scientific">Lithospermum erythrorhizon</name>
    <name type="common">Purple gromwell</name>
    <name type="synonym">Lithospermum officinale var. erythrorhizon</name>
    <dbReference type="NCBI Taxonomy" id="34254"/>
    <lineage>
        <taxon>Eukaryota</taxon>
        <taxon>Viridiplantae</taxon>
        <taxon>Streptophyta</taxon>
        <taxon>Embryophyta</taxon>
        <taxon>Tracheophyta</taxon>
        <taxon>Spermatophyta</taxon>
        <taxon>Magnoliopsida</taxon>
        <taxon>eudicotyledons</taxon>
        <taxon>Gunneridae</taxon>
        <taxon>Pentapetalae</taxon>
        <taxon>asterids</taxon>
        <taxon>lamiids</taxon>
        <taxon>Boraginales</taxon>
        <taxon>Boraginaceae</taxon>
        <taxon>Boraginoideae</taxon>
        <taxon>Lithospermeae</taxon>
        <taxon>Lithospermum</taxon>
    </lineage>
</organism>
<name>A0AAV3QAA0_LITER</name>
<dbReference type="Pfam" id="PF13966">
    <property type="entry name" value="zf-RVT"/>
    <property type="match status" value="1"/>
</dbReference>
<protein>
    <recommendedName>
        <fullName evidence="1">Reverse transcriptase zinc-binding domain-containing protein</fullName>
    </recommendedName>
</protein>
<feature type="domain" description="Reverse transcriptase zinc-binding" evidence="1">
    <location>
        <begin position="97"/>
        <end position="165"/>
    </location>
</feature>
<comment type="caution">
    <text evidence="2">The sequence shown here is derived from an EMBL/GenBank/DDBJ whole genome shotgun (WGS) entry which is preliminary data.</text>
</comment>
<keyword evidence="3" id="KW-1185">Reference proteome</keyword>
<evidence type="ECO:0000313" key="2">
    <source>
        <dbReference type="EMBL" id="GAA0160395.1"/>
    </source>
</evidence>
<sequence>MSPMTHLMFADDTLLLGQATIKEAMSFKRVLSIYENWSGQLIKERGLGFPDTQTFNQVLLCKQTWKLITEPNSYLSKVFKARDFLQGDFWSTSLGPNMFKHIWKLKVQSKVRHFVYKAIHNRLATSDKLLKRHVKLNDSNPACTFCGYTVENGSHLFHTCTFVKDLYRLLQIPDISQAPIDFRELYEKFQISLRSRKFRLWTICMWDLGFQRNRKFRGQPFRVPLEITSFGETFLATDESAPTLLKDLLPPMV</sequence>
<evidence type="ECO:0000313" key="3">
    <source>
        <dbReference type="Proteomes" id="UP001454036"/>
    </source>
</evidence>
<gene>
    <name evidence="2" type="ORF">LIER_43520</name>
</gene>
<dbReference type="InterPro" id="IPR026960">
    <property type="entry name" value="RVT-Znf"/>
</dbReference>
<dbReference type="EMBL" id="BAABME010035962">
    <property type="protein sequence ID" value="GAA0160395.1"/>
    <property type="molecule type" value="Genomic_DNA"/>
</dbReference>
<dbReference type="AlphaFoldDB" id="A0AAV3QAA0"/>
<proteinExistence type="predicted"/>
<evidence type="ECO:0000259" key="1">
    <source>
        <dbReference type="Pfam" id="PF13966"/>
    </source>
</evidence>
<reference evidence="2 3" key="1">
    <citation type="submission" date="2024-01" db="EMBL/GenBank/DDBJ databases">
        <title>The complete chloroplast genome sequence of Lithospermum erythrorhizon: insights into the phylogenetic relationship among Boraginaceae species and the maternal lineages of purple gromwells.</title>
        <authorList>
            <person name="Okada T."/>
            <person name="Watanabe K."/>
        </authorList>
    </citation>
    <scope>NUCLEOTIDE SEQUENCE [LARGE SCALE GENOMIC DNA]</scope>
</reference>